<accession>A0AAV0TWT3</accession>
<evidence type="ECO:0008006" key="3">
    <source>
        <dbReference type="Google" id="ProtNLM"/>
    </source>
</evidence>
<protein>
    <recommendedName>
        <fullName evidence="3">Aminotransferase class I/classII domain-containing protein</fullName>
    </recommendedName>
</protein>
<dbReference type="InterPro" id="IPR015424">
    <property type="entry name" value="PyrdxlP-dep_Trfase"/>
</dbReference>
<name>A0AAV0TWT3_9STRA</name>
<evidence type="ECO:0000313" key="2">
    <source>
        <dbReference type="Proteomes" id="UP001162029"/>
    </source>
</evidence>
<keyword evidence="2" id="KW-1185">Reference proteome</keyword>
<dbReference type="Gene3D" id="3.90.1150.10">
    <property type="entry name" value="Aspartate Aminotransferase, domain 1"/>
    <property type="match status" value="1"/>
</dbReference>
<proteinExistence type="predicted"/>
<reference evidence="1" key="1">
    <citation type="submission" date="2022-12" db="EMBL/GenBank/DDBJ databases">
        <authorList>
            <person name="Webb A."/>
        </authorList>
    </citation>
    <scope>NUCLEOTIDE SEQUENCE</scope>
    <source>
        <strain evidence="1">Pd1</strain>
    </source>
</reference>
<gene>
    <name evidence="1" type="ORF">PDE001_LOCUS3828</name>
</gene>
<dbReference type="InterPro" id="IPR015422">
    <property type="entry name" value="PyrdxlP-dep_Trfase_small"/>
</dbReference>
<evidence type="ECO:0000313" key="1">
    <source>
        <dbReference type="EMBL" id="CAI5727529.1"/>
    </source>
</evidence>
<dbReference type="SUPFAM" id="SSF53383">
    <property type="entry name" value="PLP-dependent transferases"/>
    <property type="match status" value="1"/>
</dbReference>
<sequence length="79" mass="8740">MGENTFRGAPVVVVMIGSTIATAETSEFLLLHNVNVKPIVYPVVEEGKCRLRFFISALHTPKQLEDAVIALKTCLLRQD</sequence>
<dbReference type="Proteomes" id="UP001162029">
    <property type="component" value="Unassembled WGS sequence"/>
</dbReference>
<dbReference type="AlphaFoldDB" id="A0AAV0TWT3"/>
<comment type="caution">
    <text evidence="1">The sequence shown here is derived from an EMBL/GenBank/DDBJ whole genome shotgun (WGS) entry which is preliminary data.</text>
</comment>
<organism evidence="1 2">
    <name type="scientific">Peronospora destructor</name>
    <dbReference type="NCBI Taxonomy" id="86335"/>
    <lineage>
        <taxon>Eukaryota</taxon>
        <taxon>Sar</taxon>
        <taxon>Stramenopiles</taxon>
        <taxon>Oomycota</taxon>
        <taxon>Peronosporomycetes</taxon>
        <taxon>Peronosporales</taxon>
        <taxon>Peronosporaceae</taxon>
        <taxon>Peronospora</taxon>
    </lineage>
</organism>
<dbReference type="EMBL" id="CANTFM010000660">
    <property type="protein sequence ID" value="CAI5727529.1"/>
    <property type="molecule type" value="Genomic_DNA"/>
</dbReference>